<dbReference type="EMBL" id="JAFFZM010000001">
    <property type="protein sequence ID" value="MBO8197331.1"/>
    <property type="molecule type" value="Genomic_DNA"/>
</dbReference>
<organism evidence="1 2">
    <name type="scientific">Streptomyces smyrnaeus</name>
    <dbReference type="NCBI Taxonomy" id="1387713"/>
    <lineage>
        <taxon>Bacteria</taxon>
        <taxon>Bacillati</taxon>
        <taxon>Actinomycetota</taxon>
        <taxon>Actinomycetes</taxon>
        <taxon>Kitasatosporales</taxon>
        <taxon>Streptomycetaceae</taxon>
        <taxon>Streptomyces</taxon>
    </lineage>
</organism>
<keyword evidence="2" id="KW-1185">Reference proteome</keyword>
<gene>
    <name evidence="1" type="ORF">JW613_03235</name>
</gene>
<dbReference type="GeneID" id="96257605"/>
<protein>
    <submittedName>
        <fullName evidence="1">Uncharacterized protein</fullName>
    </submittedName>
</protein>
<dbReference type="RefSeq" id="WP_209209127.1">
    <property type="nucleotide sequence ID" value="NZ_JAFFZM010000001.1"/>
</dbReference>
<evidence type="ECO:0000313" key="2">
    <source>
        <dbReference type="Proteomes" id="UP000721954"/>
    </source>
</evidence>
<proteinExistence type="predicted"/>
<dbReference type="Proteomes" id="UP000721954">
    <property type="component" value="Unassembled WGS sequence"/>
</dbReference>
<comment type="caution">
    <text evidence="1">The sequence shown here is derived from an EMBL/GenBank/DDBJ whole genome shotgun (WGS) entry which is preliminary data.</text>
</comment>
<evidence type="ECO:0000313" key="1">
    <source>
        <dbReference type="EMBL" id="MBO8197331.1"/>
    </source>
</evidence>
<sequence length="101" mass="11020">MGTDGHYQFSDLGLGDVQSIGRQQVEECNAIWGDVMTRIAALFPEGQIDQGLAMVLSDRNEQYKQNVERYVEDLGLQNVAVGNTRDIAAEGGAAMRRAASM</sequence>
<accession>A0ABS3XQI4</accession>
<reference evidence="1 2" key="1">
    <citation type="submission" date="2021-02" db="EMBL/GenBank/DDBJ databases">
        <title>Streptomyces spirodelae sp. nov., isolated from duckweed.</title>
        <authorList>
            <person name="Saimee Y."/>
            <person name="Duangmal K."/>
        </authorList>
    </citation>
    <scope>NUCLEOTIDE SEQUENCE [LARGE SCALE GENOMIC DNA]</scope>
    <source>
        <strain evidence="1 2">DSM 42105</strain>
    </source>
</reference>
<name>A0ABS3XQI4_9ACTN</name>